<dbReference type="GO" id="GO:0004553">
    <property type="term" value="F:hydrolase activity, hydrolyzing O-glycosyl compounds"/>
    <property type="evidence" value="ECO:0007669"/>
    <property type="project" value="InterPro"/>
</dbReference>
<evidence type="ECO:0000256" key="2">
    <source>
        <dbReference type="ARBA" id="ARBA00023295"/>
    </source>
</evidence>
<keyword evidence="2 3" id="KW-0326">Glycosidase</keyword>
<dbReference type="InterPro" id="IPR017853">
    <property type="entry name" value="GH"/>
</dbReference>
<evidence type="ECO:0000259" key="4">
    <source>
        <dbReference type="Pfam" id="PF00150"/>
    </source>
</evidence>
<name>A0A1F5H814_9BACT</name>
<dbReference type="InterPro" id="IPR001547">
    <property type="entry name" value="Glyco_hydro_5"/>
</dbReference>
<evidence type="ECO:0000256" key="1">
    <source>
        <dbReference type="ARBA" id="ARBA00022801"/>
    </source>
</evidence>
<reference evidence="5 6" key="1">
    <citation type="journal article" date="2016" name="Nat. Commun.">
        <title>Thousands of microbial genomes shed light on interconnected biogeochemical processes in an aquifer system.</title>
        <authorList>
            <person name="Anantharaman K."/>
            <person name="Brown C.T."/>
            <person name="Hug L.A."/>
            <person name="Sharon I."/>
            <person name="Castelle C.J."/>
            <person name="Probst A.J."/>
            <person name="Thomas B.C."/>
            <person name="Singh A."/>
            <person name="Wilkins M.J."/>
            <person name="Karaoz U."/>
            <person name="Brodie E.L."/>
            <person name="Williams K.H."/>
            <person name="Hubbard S.S."/>
            <person name="Banfield J.F."/>
        </authorList>
    </citation>
    <scope>NUCLEOTIDE SEQUENCE [LARGE SCALE GENOMIC DNA]</scope>
</reference>
<dbReference type="Proteomes" id="UP000177039">
    <property type="component" value="Unassembled WGS sequence"/>
</dbReference>
<dbReference type="Pfam" id="PF00150">
    <property type="entry name" value="Cellulase"/>
    <property type="match status" value="1"/>
</dbReference>
<dbReference type="AlphaFoldDB" id="A0A1F5H814"/>
<evidence type="ECO:0000313" key="5">
    <source>
        <dbReference type="EMBL" id="OGE00303.1"/>
    </source>
</evidence>
<dbReference type="Gene3D" id="3.20.20.80">
    <property type="entry name" value="Glycosidases"/>
    <property type="match status" value="1"/>
</dbReference>
<protein>
    <recommendedName>
        <fullName evidence="4">Glycoside hydrolase family 5 domain-containing protein</fullName>
    </recommendedName>
</protein>
<dbReference type="EMBL" id="MFBT01000002">
    <property type="protein sequence ID" value="OGE00303.1"/>
    <property type="molecule type" value="Genomic_DNA"/>
</dbReference>
<dbReference type="GO" id="GO:0000272">
    <property type="term" value="P:polysaccharide catabolic process"/>
    <property type="evidence" value="ECO:0007669"/>
    <property type="project" value="InterPro"/>
</dbReference>
<accession>A0A1F5H814</accession>
<feature type="domain" description="Glycoside hydrolase family 5" evidence="4">
    <location>
        <begin position="43"/>
        <end position="207"/>
    </location>
</feature>
<gene>
    <name evidence="5" type="ORF">A3B54_03540</name>
</gene>
<evidence type="ECO:0000256" key="3">
    <source>
        <dbReference type="RuleBase" id="RU361153"/>
    </source>
</evidence>
<keyword evidence="1 3" id="KW-0378">Hydrolase</keyword>
<dbReference type="SUPFAM" id="SSF51445">
    <property type="entry name" value="(Trans)glycosidases"/>
    <property type="match status" value="1"/>
</dbReference>
<evidence type="ECO:0000313" key="6">
    <source>
        <dbReference type="Proteomes" id="UP000177039"/>
    </source>
</evidence>
<proteinExistence type="inferred from homology"/>
<sequence>MVLRGILVSLLLFSIYIAGAFANIIPIRKFDPGFRPVYGTSYSFEQAGWYGLEPREAYVKLLDEFNFDWARLPFFWDEMVDQSGKLVIDDLKFAIEEAKKRNVKVVIALGVKTPYYPEFHLPNEVRSKIKFGNRLTADHPIAKDLIEVDREVVGELSVYDNIIFWQVENEPLIGNVNRWKIDPSLVAAEVDVVRKTDPGKRPIILNHAAVGFYDKSWEELLPILKPGDVFAVNAFFKTKGIDLFNAKIFNREIHIFWPDHFVWPVYSWGLASPDLSEIKKKVEANGNRFWILEMQAEPYIKKLEEAQDLFLSFEPADIKAADSFLKSYEIESVGLWGAHFWQYREKKGDQTWTQTIKDVVNN</sequence>
<organism evidence="5 6">
    <name type="scientific">Candidatus Curtissbacteria bacterium RIFCSPLOWO2_01_FULL_42_50</name>
    <dbReference type="NCBI Taxonomy" id="1797730"/>
    <lineage>
        <taxon>Bacteria</taxon>
        <taxon>Candidatus Curtissiibacteriota</taxon>
    </lineage>
</organism>
<comment type="similarity">
    <text evidence="3">Belongs to the glycosyl hydrolase 5 (cellulase A) family.</text>
</comment>
<comment type="caution">
    <text evidence="5">The sequence shown here is derived from an EMBL/GenBank/DDBJ whole genome shotgun (WGS) entry which is preliminary data.</text>
</comment>